<dbReference type="InterPro" id="IPR020930">
    <property type="entry name" value="Ribosomal_uL5_bac-type"/>
</dbReference>
<dbReference type="InterPro" id="IPR029751">
    <property type="entry name" value="Ribosomal_L25_dom"/>
</dbReference>
<reference evidence="9 10" key="1">
    <citation type="submission" date="2016-10" db="EMBL/GenBank/DDBJ databases">
        <authorList>
            <person name="de Groot N.N."/>
        </authorList>
    </citation>
    <scope>NUCLEOTIDE SEQUENCE [LARGE SCALE GENOMIC DNA]</scope>
    <source>
        <strain evidence="9 10">DSM 27630</strain>
    </source>
</reference>
<dbReference type="PANTHER" id="PTHR33284">
    <property type="entry name" value="RIBOSOMAL PROTEIN L25/GLN-TRNA SYNTHETASE, ANTI-CODON-BINDING DOMAIN-CONTAINING PROTEIN"/>
    <property type="match status" value="1"/>
</dbReference>
<keyword evidence="1 5" id="KW-0699">rRNA-binding</keyword>
<evidence type="ECO:0000256" key="2">
    <source>
        <dbReference type="ARBA" id="ARBA00022884"/>
    </source>
</evidence>
<evidence type="ECO:0000256" key="5">
    <source>
        <dbReference type="HAMAP-Rule" id="MF_01334"/>
    </source>
</evidence>
<gene>
    <name evidence="5" type="primary">rplY</name>
    <name evidence="5" type="synonym">ctc</name>
    <name evidence="9" type="ORF">SAMN04489868_10145</name>
</gene>
<dbReference type="Gene3D" id="2.170.120.20">
    <property type="entry name" value="Ribosomal protein L25, beta domain"/>
    <property type="match status" value="1"/>
</dbReference>
<feature type="domain" description="Large ribosomal subunit protein bL25 L25" evidence="7">
    <location>
        <begin position="11"/>
        <end position="96"/>
    </location>
</feature>
<dbReference type="InterPro" id="IPR011035">
    <property type="entry name" value="Ribosomal_bL25/Gln-tRNA_synth"/>
</dbReference>
<keyword evidence="4 5" id="KW-0687">Ribonucleoprotein</keyword>
<dbReference type="SUPFAM" id="SSF50715">
    <property type="entry name" value="Ribosomal protein L25-like"/>
    <property type="match status" value="1"/>
</dbReference>
<dbReference type="GO" id="GO:0006412">
    <property type="term" value="P:translation"/>
    <property type="evidence" value="ECO:0007669"/>
    <property type="project" value="UniProtKB-UniRule"/>
</dbReference>
<dbReference type="Pfam" id="PF14693">
    <property type="entry name" value="Ribosomal_TL5_C"/>
    <property type="match status" value="1"/>
</dbReference>
<dbReference type="AlphaFoldDB" id="A0A1I3AMJ9"/>
<dbReference type="InterPro" id="IPR020056">
    <property type="entry name" value="Rbsml_bL25/Gln-tRNA_synth_N"/>
</dbReference>
<comment type="subunit">
    <text evidence="5">Part of the 50S ribosomal subunit; part of the 5S rRNA/L5/L18/L25 subcomplex. Contacts the 5S rRNA. Binds to the 5S rRNA independently of L5 and L18.</text>
</comment>
<dbReference type="HAMAP" id="MF_01334">
    <property type="entry name" value="Ribosomal_bL25_CTC"/>
    <property type="match status" value="1"/>
</dbReference>
<sequence>MKGDTTMKVTVMKREDLGTGASARYRREEKIPGVIYGKGRETVPVLLNEREIEEVIRTLGRQAIFDIETPDGKTQQVFIKEVQKESLRDHLLHVSLQTIQAGQKITVEVPIILENTEEVKRGILDQPVYEVTIEATPSNVPTEFTLDVGELEIGDALNVSDLKSAEGVTIIDEPDTLIAQVLPPAAEEPTEPTDASEGEPGLVGDEQPGAETNL</sequence>
<evidence type="ECO:0000256" key="3">
    <source>
        <dbReference type="ARBA" id="ARBA00022980"/>
    </source>
</evidence>
<organism evidence="9 10">
    <name type="scientific">Pisciglobus halotolerans</name>
    <dbReference type="NCBI Taxonomy" id="745365"/>
    <lineage>
        <taxon>Bacteria</taxon>
        <taxon>Bacillati</taxon>
        <taxon>Bacillota</taxon>
        <taxon>Bacilli</taxon>
        <taxon>Lactobacillales</taxon>
        <taxon>Carnobacteriaceae</taxon>
    </lineage>
</organism>
<dbReference type="InterPro" id="IPR037121">
    <property type="entry name" value="Ribosomal_bL25_C"/>
</dbReference>
<dbReference type="InterPro" id="IPR001021">
    <property type="entry name" value="Ribosomal_bL25_long"/>
</dbReference>
<evidence type="ECO:0000313" key="9">
    <source>
        <dbReference type="EMBL" id="SFH51284.1"/>
    </source>
</evidence>
<dbReference type="PANTHER" id="PTHR33284:SF1">
    <property type="entry name" value="RIBOSOMAL PROTEIN L25_GLN-TRNA SYNTHETASE, ANTI-CODON-BINDING DOMAIN-CONTAINING PROTEIN"/>
    <property type="match status" value="1"/>
</dbReference>
<evidence type="ECO:0000259" key="8">
    <source>
        <dbReference type="Pfam" id="PF14693"/>
    </source>
</evidence>
<evidence type="ECO:0000256" key="1">
    <source>
        <dbReference type="ARBA" id="ARBA00022730"/>
    </source>
</evidence>
<evidence type="ECO:0000313" key="10">
    <source>
        <dbReference type="Proteomes" id="UP000198668"/>
    </source>
</evidence>
<dbReference type="Pfam" id="PF01386">
    <property type="entry name" value="Ribosomal_L25p"/>
    <property type="match status" value="1"/>
</dbReference>
<comment type="function">
    <text evidence="5">This is one of the proteins that binds to the 5S RNA in the ribosome where it forms part of the central protuberance.</text>
</comment>
<proteinExistence type="inferred from homology"/>
<comment type="similarity">
    <text evidence="5">Belongs to the bacterial ribosomal protein bL25 family. CTC subfamily.</text>
</comment>
<dbReference type="CDD" id="cd00495">
    <property type="entry name" value="Ribosomal_L25_TL5_CTC"/>
    <property type="match status" value="1"/>
</dbReference>
<dbReference type="Proteomes" id="UP000198668">
    <property type="component" value="Unassembled WGS sequence"/>
</dbReference>
<evidence type="ECO:0000256" key="6">
    <source>
        <dbReference type="SAM" id="MobiDB-lite"/>
    </source>
</evidence>
<keyword evidence="3 5" id="KW-0689">Ribosomal protein</keyword>
<dbReference type="EMBL" id="FOQE01000001">
    <property type="protein sequence ID" value="SFH51284.1"/>
    <property type="molecule type" value="Genomic_DNA"/>
</dbReference>
<dbReference type="GO" id="GO:0003735">
    <property type="term" value="F:structural constituent of ribosome"/>
    <property type="evidence" value="ECO:0007669"/>
    <property type="project" value="InterPro"/>
</dbReference>
<keyword evidence="2 5" id="KW-0694">RNA-binding</keyword>
<feature type="domain" description="Large ribosomal subunit protein bL25 beta" evidence="8">
    <location>
        <begin position="104"/>
        <end position="184"/>
    </location>
</feature>
<feature type="compositionally biased region" description="Acidic residues" evidence="6">
    <location>
        <begin position="188"/>
        <end position="197"/>
    </location>
</feature>
<name>A0A1I3AMJ9_9LACT</name>
<keyword evidence="10" id="KW-1185">Reference proteome</keyword>
<dbReference type="Gene3D" id="2.40.240.10">
    <property type="entry name" value="Ribosomal Protein L25, Chain P"/>
    <property type="match status" value="1"/>
</dbReference>
<evidence type="ECO:0000256" key="4">
    <source>
        <dbReference type="ARBA" id="ARBA00023274"/>
    </source>
</evidence>
<dbReference type="GO" id="GO:0022625">
    <property type="term" value="C:cytosolic large ribosomal subunit"/>
    <property type="evidence" value="ECO:0007669"/>
    <property type="project" value="TreeGrafter"/>
</dbReference>
<accession>A0A1I3AMJ9</accession>
<dbReference type="GO" id="GO:0008097">
    <property type="term" value="F:5S rRNA binding"/>
    <property type="evidence" value="ECO:0007669"/>
    <property type="project" value="InterPro"/>
</dbReference>
<protein>
    <recommendedName>
        <fullName evidence="5">Large ribosomal subunit protein bL25</fullName>
    </recommendedName>
    <alternativeName>
        <fullName evidence="5">General stress protein CTC</fullName>
    </alternativeName>
</protein>
<dbReference type="NCBIfam" id="TIGR00731">
    <property type="entry name" value="bL25_bact_ctc"/>
    <property type="match status" value="1"/>
</dbReference>
<evidence type="ECO:0000259" key="7">
    <source>
        <dbReference type="Pfam" id="PF01386"/>
    </source>
</evidence>
<dbReference type="InterPro" id="IPR020057">
    <property type="entry name" value="Ribosomal_bL25_b-dom"/>
</dbReference>
<feature type="region of interest" description="Disordered" evidence="6">
    <location>
        <begin position="181"/>
        <end position="214"/>
    </location>
</feature>